<evidence type="ECO:0000259" key="1">
    <source>
        <dbReference type="Pfam" id="PF02931"/>
    </source>
</evidence>
<proteinExistence type="predicted"/>
<feature type="domain" description="Neurotransmitter-gated ion-channel ligand-binding" evidence="1">
    <location>
        <begin position="74"/>
        <end position="116"/>
    </location>
</feature>
<sequence>MIEEQMSKGTFPDFVFVHLLDSKPGLTLNFDTGSVLNFGSSNPIFDSDLAFNFDIPLVTVRFGRSRGALGCDEEYRLVRHLMQKYDASVRPVENSSHPLLVTFGVSLHHIIDVIERLVTKIRAGPWSGLIGSLQRGMNQRDNMCFVL</sequence>
<reference evidence="2 3" key="1">
    <citation type="journal article" date="2019" name="Commun. Biol.">
        <title>The bagworm genome reveals a unique fibroin gene that provides high tensile strength.</title>
        <authorList>
            <person name="Kono N."/>
            <person name="Nakamura H."/>
            <person name="Ohtoshi R."/>
            <person name="Tomita M."/>
            <person name="Numata K."/>
            <person name="Arakawa K."/>
        </authorList>
    </citation>
    <scope>NUCLEOTIDE SEQUENCE [LARGE SCALE GENOMIC DNA]</scope>
</reference>
<name>A0A4C1XZ03_EUMVA</name>
<organism evidence="2 3">
    <name type="scientific">Eumeta variegata</name>
    <name type="common">Bagworm moth</name>
    <name type="synonym">Eumeta japonica</name>
    <dbReference type="NCBI Taxonomy" id="151549"/>
    <lineage>
        <taxon>Eukaryota</taxon>
        <taxon>Metazoa</taxon>
        <taxon>Ecdysozoa</taxon>
        <taxon>Arthropoda</taxon>
        <taxon>Hexapoda</taxon>
        <taxon>Insecta</taxon>
        <taxon>Pterygota</taxon>
        <taxon>Neoptera</taxon>
        <taxon>Endopterygota</taxon>
        <taxon>Lepidoptera</taxon>
        <taxon>Glossata</taxon>
        <taxon>Ditrysia</taxon>
        <taxon>Tineoidea</taxon>
        <taxon>Psychidae</taxon>
        <taxon>Oiketicinae</taxon>
        <taxon>Eumeta</taxon>
    </lineage>
</organism>
<dbReference type="InterPro" id="IPR006202">
    <property type="entry name" value="Neur_chan_lig-bd"/>
</dbReference>
<dbReference type="AlphaFoldDB" id="A0A4C1XZ03"/>
<dbReference type="InterPro" id="IPR036734">
    <property type="entry name" value="Neur_chan_lig-bd_sf"/>
</dbReference>
<accession>A0A4C1XZ03</accession>
<evidence type="ECO:0000313" key="3">
    <source>
        <dbReference type="Proteomes" id="UP000299102"/>
    </source>
</evidence>
<dbReference type="GO" id="GO:0016020">
    <property type="term" value="C:membrane"/>
    <property type="evidence" value="ECO:0007669"/>
    <property type="project" value="InterPro"/>
</dbReference>
<dbReference type="EMBL" id="BGZK01001026">
    <property type="protein sequence ID" value="GBP68856.1"/>
    <property type="molecule type" value="Genomic_DNA"/>
</dbReference>
<dbReference type="STRING" id="151549.A0A4C1XZ03"/>
<keyword evidence="3" id="KW-1185">Reference proteome</keyword>
<dbReference type="SUPFAM" id="SSF63712">
    <property type="entry name" value="Nicotinic receptor ligand binding domain-like"/>
    <property type="match status" value="1"/>
</dbReference>
<protein>
    <recommendedName>
        <fullName evidence="1">Neurotransmitter-gated ion-channel ligand-binding domain-containing protein</fullName>
    </recommendedName>
</protein>
<gene>
    <name evidence="2" type="ORF">EVAR_46173_1</name>
</gene>
<dbReference type="OrthoDB" id="5975154at2759"/>
<dbReference type="GO" id="GO:0005230">
    <property type="term" value="F:extracellular ligand-gated monoatomic ion channel activity"/>
    <property type="evidence" value="ECO:0007669"/>
    <property type="project" value="InterPro"/>
</dbReference>
<evidence type="ECO:0000313" key="2">
    <source>
        <dbReference type="EMBL" id="GBP68856.1"/>
    </source>
</evidence>
<dbReference type="Gene3D" id="2.70.170.10">
    <property type="entry name" value="Neurotransmitter-gated ion-channel ligand-binding domain"/>
    <property type="match status" value="1"/>
</dbReference>
<dbReference type="Proteomes" id="UP000299102">
    <property type="component" value="Unassembled WGS sequence"/>
</dbReference>
<comment type="caution">
    <text evidence="2">The sequence shown here is derived from an EMBL/GenBank/DDBJ whole genome shotgun (WGS) entry which is preliminary data.</text>
</comment>
<dbReference type="Pfam" id="PF02931">
    <property type="entry name" value="Neur_chan_LBD"/>
    <property type="match status" value="1"/>
</dbReference>